<evidence type="ECO:0000313" key="2">
    <source>
        <dbReference type="EMBL" id="CAI4030287.1"/>
    </source>
</evidence>
<dbReference type="PANTHER" id="PTHR34219">
    <property type="entry name" value="IRON-REGULATED INNER MEMBRANE PROTEIN-RELATED"/>
    <property type="match status" value="1"/>
</dbReference>
<gene>
    <name evidence="2" type="ORF">DNFV4_00715</name>
</gene>
<dbReference type="RefSeq" id="WP_289267282.1">
    <property type="nucleotide sequence ID" value="NZ_OX365700.1"/>
</dbReference>
<dbReference type="EMBL" id="OX365700">
    <property type="protein sequence ID" value="CAI4030287.1"/>
    <property type="molecule type" value="Genomic_DNA"/>
</dbReference>
<dbReference type="KEGG" id="nti:DNFV4_00715"/>
<sequence length="388" mass="43193">MTVKAFKTWHLVHKWTSLICTAFLVLLCLTGLPLVFRDELAVWLGDAVEPPEQVTATAPVVLDGLIQDARARRPQEHIKLLIRDDEDPAWFVSLGETPEAQDNSALFMYDARTGAFLHALPVNEGLLNLLFKLHVELLAGLPGTLFLGAMGLLFVASVVSGVVVYGPFMRKLPFGTVRRERSPRLWWLDIHNLLGIVTVVWAFVVGFTGVVNTLDRPLLAYWQMTDIAGMVAPWEDRPPPAVMRPVDEIVRTAEAAAPEMIVRFIAFPGTPFGGPHHYMAFMRGQTPLTSRLLTPLLIDAETAQVSDSRHLPWYLTALLLSQPLHFGDYGGLPLKILWALLDVITIVVLLSGLYLWWRKRRMSVEQLLAETDPNGAVMMGASPGQVIR</sequence>
<evidence type="ECO:0000313" key="3">
    <source>
        <dbReference type="Proteomes" id="UP001179121"/>
    </source>
</evidence>
<feature type="transmembrane region" description="Helical" evidence="1">
    <location>
        <begin position="145"/>
        <end position="165"/>
    </location>
</feature>
<dbReference type="Pfam" id="PF03929">
    <property type="entry name" value="PepSY_TM"/>
    <property type="match status" value="1"/>
</dbReference>
<evidence type="ECO:0000256" key="1">
    <source>
        <dbReference type="SAM" id="Phobius"/>
    </source>
</evidence>
<proteinExistence type="predicted"/>
<keyword evidence="1" id="KW-0812">Transmembrane</keyword>
<dbReference type="Proteomes" id="UP001179121">
    <property type="component" value="Chromosome"/>
</dbReference>
<keyword evidence="1" id="KW-1133">Transmembrane helix</keyword>
<keyword evidence="3" id="KW-1185">Reference proteome</keyword>
<feature type="transmembrane region" description="Helical" evidence="1">
    <location>
        <begin position="186"/>
        <end position="211"/>
    </location>
</feature>
<feature type="transmembrane region" description="Helical" evidence="1">
    <location>
        <begin position="336"/>
        <end position="357"/>
    </location>
</feature>
<reference evidence="2" key="1">
    <citation type="submission" date="2022-10" db="EMBL/GenBank/DDBJ databases">
        <authorList>
            <person name="Koch H."/>
        </authorList>
    </citation>
    <scope>NUCLEOTIDE SEQUENCE</scope>
    <source>
        <strain evidence="2">DNF</strain>
    </source>
</reference>
<accession>A0AA86MWJ1</accession>
<dbReference type="AlphaFoldDB" id="A0AA86MWJ1"/>
<dbReference type="PANTHER" id="PTHR34219:SF3">
    <property type="entry name" value="BLL7967 PROTEIN"/>
    <property type="match status" value="1"/>
</dbReference>
<protein>
    <submittedName>
        <fullName evidence="2">Peptidase</fullName>
    </submittedName>
</protein>
<keyword evidence="1" id="KW-0472">Membrane</keyword>
<organism evidence="2 3">
    <name type="scientific">Nitrospira tepida</name>
    <dbReference type="NCBI Taxonomy" id="2973512"/>
    <lineage>
        <taxon>Bacteria</taxon>
        <taxon>Pseudomonadati</taxon>
        <taxon>Nitrospirota</taxon>
        <taxon>Nitrospiria</taxon>
        <taxon>Nitrospirales</taxon>
        <taxon>Nitrospiraceae</taxon>
        <taxon>Nitrospira</taxon>
    </lineage>
</organism>
<dbReference type="InterPro" id="IPR005625">
    <property type="entry name" value="PepSY-ass_TM"/>
</dbReference>
<name>A0AA86MWJ1_9BACT</name>